<keyword evidence="4" id="KW-0067">ATP-binding</keyword>
<dbReference type="Gene3D" id="3.40.50.10330">
    <property type="entry name" value="Probable inorganic polyphosphate/atp-NAD kinase, domain 1"/>
    <property type="match status" value="1"/>
</dbReference>
<feature type="domain" description="DAGKc" evidence="5">
    <location>
        <begin position="75"/>
        <end position="199"/>
    </location>
</feature>
<keyword evidence="2" id="KW-0547">Nucleotide-binding</keyword>
<protein>
    <submittedName>
        <fullName evidence="6">Diacylglycerol kinase</fullName>
        <ecNumber evidence="6">2.7.1.107</ecNumber>
    </submittedName>
</protein>
<gene>
    <name evidence="6" type="primary">dagK</name>
    <name evidence="6" type="ORF">Poly51_52950</name>
</gene>
<dbReference type="InterPro" id="IPR050187">
    <property type="entry name" value="Lipid_Phosphate_FormReg"/>
</dbReference>
<reference evidence="6 7" key="1">
    <citation type="submission" date="2019-02" db="EMBL/GenBank/DDBJ databases">
        <title>Deep-cultivation of Planctomycetes and their phenomic and genomic characterization uncovers novel biology.</title>
        <authorList>
            <person name="Wiegand S."/>
            <person name="Jogler M."/>
            <person name="Boedeker C."/>
            <person name="Pinto D."/>
            <person name="Vollmers J."/>
            <person name="Rivas-Marin E."/>
            <person name="Kohn T."/>
            <person name="Peeters S.H."/>
            <person name="Heuer A."/>
            <person name="Rast P."/>
            <person name="Oberbeckmann S."/>
            <person name="Bunk B."/>
            <person name="Jeske O."/>
            <person name="Meyerdierks A."/>
            <person name="Storesund J.E."/>
            <person name="Kallscheuer N."/>
            <person name="Luecker S."/>
            <person name="Lage O.M."/>
            <person name="Pohl T."/>
            <person name="Merkel B.J."/>
            <person name="Hornburger P."/>
            <person name="Mueller R.-W."/>
            <person name="Bruemmer F."/>
            <person name="Labrenz M."/>
            <person name="Spormann A.M."/>
            <person name="Op Den Camp H."/>
            <person name="Overmann J."/>
            <person name="Amann R."/>
            <person name="Jetten M.S.M."/>
            <person name="Mascher T."/>
            <person name="Medema M.H."/>
            <person name="Devos D.P."/>
            <person name="Kaster A.-K."/>
            <person name="Ovreas L."/>
            <person name="Rohde M."/>
            <person name="Galperin M.Y."/>
            <person name="Jogler C."/>
        </authorList>
    </citation>
    <scope>NUCLEOTIDE SEQUENCE [LARGE SCALE GENOMIC DNA]</scope>
    <source>
        <strain evidence="6 7">Poly51</strain>
    </source>
</reference>
<dbReference type="PANTHER" id="PTHR12358:SF106">
    <property type="entry name" value="LIPID KINASE YEGS"/>
    <property type="match status" value="1"/>
</dbReference>
<dbReference type="PROSITE" id="PS50146">
    <property type="entry name" value="DAGK"/>
    <property type="match status" value="1"/>
</dbReference>
<dbReference type="InterPro" id="IPR016064">
    <property type="entry name" value="NAD/diacylglycerol_kinase_sf"/>
</dbReference>
<sequence length="380" mass="41361">MFYGNPNRSNVPVAPVKTVTSVGVVARTPHLEKLGRKLRRRQPIARIRIKPWQAHAFGPDIPPSNKHSMDRLDRSNQASVIVFTSPKAGSGAGREELPRLTAELARIGVAVQTVASVNELKRAVSHFDHPVVVAAGGDGTLALAAESIDETVPLVPMPMGTENLLARHFGHSRDAHAVIETLRFGGPQQIDVGSAAGKPFLIMATCGFDADVVRGMHLTRRGHINRFSYFRPIIRSLRTYTFPEIEIRVDNGPPILAGWAMVFNLPRYAASLSIEPDAVPDDGMLDLIALKGRSIASGIRYLAGIQTGSHLNFSDVVRCRGKQFDIRAVNPTDGRIAYQVDGDYGGRLPLKIETKVGRTRLLLPATGELPRSARSSKIDT</sequence>
<dbReference type="Pfam" id="PF19279">
    <property type="entry name" value="YegS_C"/>
    <property type="match status" value="1"/>
</dbReference>
<accession>A0A5C6EG77</accession>
<dbReference type="InterPro" id="IPR001206">
    <property type="entry name" value="Diacylglycerol_kinase_cat_dom"/>
</dbReference>
<keyword evidence="3 6" id="KW-0418">Kinase</keyword>
<dbReference type="PANTHER" id="PTHR12358">
    <property type="entry name" value="SPHINGOSINE KINASE"/>
    <property type="match status" value="1"/>
</dbReference>
<dbReference type="EC" id="2.7.1.107" evidence="6"/>
<evidence type="ECO:0000256" key="2">
    <source>
        <dbReference type="ARBA" id="ARBA00022741"/>
    </source>
</evidence>
<dbReference type="InterPro" id="IPR017438">
    <property type="entry name" value="ATP-NAD_kinase_N"/>
</dbReference>
<dbReference type="Proteomes" id="UP000318288">
    <property type="component" value="Unassembled WGS sequence"/>
</dbReference>
<dbReference type="GO" id="GO:0005886">
    <property type="term" value="C:plasma membrane"/>
    <property type="evidence" value="ECO:0007669"/>
    <property type="project" value="TreeGrafter"/>
</dbReference>
<evidence type="ECO:0000313" key="6">
    <source>
        <dbReference type="EMBL" id="TWU47495.1"/>
    </source>
</evidence>
<evidence type="ECO:0000256" key="3">
    <source>
        <dbReference type="ARBA" id="ARBA00022777"/>
    </source>
</evidence>
<comment type="caution">
    <text evidence="6">The sequence shown here is derived from an EMBL/GenBank/DDBJ whole genome shotgun (WGS) entry which is preliminary data.</text>
</comment>
<proteinExistence type="predicted"/>
<keyword evidence="1 6" id="KW-0808">Transferase</keyword>
<evidence type="ECO:0000256" key="1">
    <source>
        <dbReference type="ARBA" id="ARBA00022679"/>
    </source>
</evidence>
<dbReference type="Gene3D" id="2.60.200.40">
    <property type="match status" value="1"/>
</dbReference>
<evidence type="ECO:0000256" key="4">
    <source>
        <dbReference type="ARBA" id="ARBA00022840"/>
    </source>
</evidence>
<dbReference type="AlphaFoldDB" id="A0A5C6EG77"/>
<keyword evidence="7" id="KW-1185">Reference proteome</keyword>
<evidence type="ECO:0000259" key="5">
    <source>
        <dbReference type="PROSITE" id="PS50146"/>
    </source>
</evidence>
<dbReference type="GO" id="GO:0005524">
    <property type="term" value="F:ATP binding"/>
    <property type="evidence" value="ECO:0007669"/>
    <property type="project" value="UniProtKB-KW"/>
</dbReference>
<dbReference type="EMBL" id="SJPW01000007">
    <property type="protein sequence ID" value="TWU47495.1"/>
    <property type="molecule type" value="Genomic_DNA"/>
</dbReference>
<dbReference type="GO" id="GO:0004143">
    <property type="term" value="F:ATP-dependent diacylglycerol kinase activity"/>
    <property type="evidence" value="ECO:0007669"/>
    <property type="project" value="UniProtKB-EC"/>
</dbReference>
<evidence type="ECO:0000313" key="7">
    <source>
        <dbReference type="Proteomes" id="UP000318288"/>
    </source>
</evidence>
<name>A0A5C6EG77_9BACT</name>
<dbReference type="InterPro" id="IPR045540">
    <property type="entry name" value="YegS/DAGK_C"/>
</dbReference>
<dbReference type="SUPFAM" id="SSF111331">
    <property type="entry name" value="NAD kinase/diacylglycerol kinase-like"/>
    <property type="match status" value="1"/>
</dbReference>
<organism evidence="6 7">
    <name type="scientific">Rubripirellula tenax</name>
    <dbReference type="NCBI Taxonomy" id="2528015"/>
    <lineage>
        <taxon>Bacteria</taxon>
        <taxon>Pseudomonadati</taxon>
        <taxon>Planctomycetota</taxon>
        <taxon>Planctomycetia</taxon>
        <taxon>Pirellulales</taxon>
        <taxon>Pirellulaceae</taxon>
        <taxon>Rubripirellula</taxon>
    </lineage>
</organism>
<dbReference type="Pfam" id="PF00781">
    <property type="entry name" value="DAGK_cat"/>
    <property type="match status" value="1"/>
</dbReference>